<dbReference type="OrthoDB" id="672903at2759"/>
<dbReference type="EMBL" id="JAKUCV010007068">
    <property type="protein sequence ID" value="KAJ4824908.1"/>
    <property type="molecule type" value="Genomic_DNA"/>
</dbReference>
<dbReference type="PANTHER" id="PTHR35459:SF2">
    <property type="entry name" value="T1N6.14 PROTEIN"/>
    <property type="match status" value="1"/>
</dbReference>
<comment type="caution">
    <text evidence="2">The sequence shown here is derived from an EMBL/GenBank/DDBJ whole genome shotgun (WGS) entry which is preliminary data.</text>
</comment>
<dbReference type="SUPFAM" id="SSF101447">
    <property type="entry name" value="Formin homology 2 domain (FH2 domain)"/>
    <property type="match status" value="1"/>
</dbReference>
<dbReference type="AlphaFoldDB" id="A0A9Q0J1G8"/>
<name>A0A9Q0J1G8_9ROSI</name>
<evidence type="ECO:0000313" key="2">
    <source>
        <dbReference type="EMBL" id="KAJ4824908.1"/>
    </source>
</evidence>
<proteinExistence type="predicted"/>
<dbReference type="PANTHER" id="PTHR35459">
    <property type="entry name" value="T1N6.14 PROTEIN"/>
    <property type="match status" value="1"/>
</dbReference>
<dbReference type="Proteomes" id="UP001141552">
    <property type="component" value="Unassembled WGS sequence"/>
</dbReference>
<gene>
    <name evidence="2" type="ORF">Tsubulata_007221</name>
</gene>
<keyword evidence="3" id="KW-1185">Reference proteome</keyword>
<evidence type="ECO:0000313" key="3">
    <source>
        <dbReference type="Proteomes" id="UP001141552"/>
    </source>
</evidence>
<feature type="compositionally biased region" description="Low complexity" evidence="1">
    <location>
        <begin position="151"/>
        <end position="163"/>
    </location>
</feature>
<protein>
    <submittedName>
        <fullName evidence="2">Uncharacterized protein</fullName>
    </submittedName>
</protein>
<accession>A0A9Q0J1G8</accession>
<reference evidence="2" key="1">
    <citation type="submission" date="2022-02" db="EMBL/GenBank/DDBJ databases">
        <authorList>
            <person name="Henning P.M."/>
            <person name="McCubbin A.G."/>
            <person name="Shore J.S."/>
        </authorList>
    </citation>
    <scope>NUCLEOTIDE SEQUENCE</scope>
    <source>
        <strain evidence="2">F60SS</strain>
        <tissue evidence="2">Leaves</tissue>
    </source>
</reference>
<feature type="region of interest" description="Disordered" evidence="1">
    <location>
        <begin position="189"/>
        <end position="210"/>
    </location>
</feature>
<organism evidence="2 3">
    <name type="scientific">Turnera subulata</name>
    <dbReference type="NCBI Taxonomy" id="218843"/>
    <lineage>
        <taxon>Eukaryota</taxon>
        <taxon>Viridiplantae</taxon>
        <taxon>Streptophyta</taxon>
        <taxon>Embryophyta</taxon>
        <taxon>Tracheophyta</taxon>
        <taxon>Spermatophyta</taxon>
        <taxon>Magnoliopsida</taxon>
        <taxon>eudicotyledons</taxon>
        <taxon>Gunneridae</taxon>
        <taxon>Pentapetalae</taxon>
        <taxon>rosids</taxon>
        <taxon>fabids</taxon>
        <taxon>Malpighiales</taxon>
        <taxon>Passifloraceae</taxon>
        <taxon>Turnera</taxon>
    </lineage>
</organism>
<feature type="region of interest" description="Disordered" evidence="1">
    <location>
        <begin position="134"/>
        <end position="166"/>
    </location>
</feature>
<feature type="compositionally biased region" description="Polar residues" evidence="1">
    <location>
        <begin position="134"/>
        <end position="144"/>
    </location>
</feature>
<feature type="compositionally biased region" description="Pro residues" evidence="1">
    <location>
        <begin position="8"/>
        <end position="49"/>
    </location>
</feature>
<feature type="region of interest" description="Disordered" evidence="1">
    <location>
        <begin position="1"/>
        <end position="67"/>
    </location>
</feature>
<sequence>MEESKPVQDPPPPETPNPNPNPNPPITATQPPEPPPPPPPPLPPKPPAAPSTQNESRKRRLDATAQIQESSYYKMRAIVKEIRPHILQILRTPDFQGCKEAHEVQESKTPDHITYLVELKLLVELCNQMTAETVSNSKTASEGQPFSVDNEAGQKQQGQVQEQAPEHGESLGKFIVGGSAFGWNFITSHGDKPVYYGRTKESFRSTQATS</sequence>
<evidence type="ECO:0000256" key="1">
    <source>
        <dbReference type="SAM" id="MobiDB-lite"/>
    </source>
</evidence>
<reference evidence="2" key="2">
    <citation type="journal article" date="2023" name="Plants (Basel)">
        <title>Annotation of the Turnera subulata (Passifloraceae) Draft Genome Reveals the S-Locus Evolved after the Divergence of Turneroideae from Passifloroideae in a Stepwise Manner.</title>
        <authorList>
            <person name="Henning P.M."/>
            <person name="Roalson E.H."/>
            <person name="Mir W."/>
            <person name="McCubbin A.G."/>
            <person name="Shore J.S."/>
        </authorList>
    </citation>
    <scope>NUCLEOTIDE SEQUENCE</scope>
    <source>
        <strain evidence="2">F60SS</strain>
    </source>
</reference>